<dbReference type="AlphaFoldDB" id="A0A9D1MGU4"/>
<reference evidence="1" key="2">
    <citation type="journal article" date="2021" name="PeerJ">
        <title>Extensive microbial diversity within the chicken gut microbiome revealed by metagenomics and culture.</title>
        <authorList>
            <person name="Gilroy R."/>
            <person name="Ravi A."/>
            <person name="Getino M."/>
            <person name="Pursley I."/>
            <person name="Horton D.L."/>
            <person name="Alikhan N.F."/>
            <person name="Baker D."/>
            <person name="Gharbi K."/>
            <person name="Hall N."/>
            <person name="Watson M."/>
            <person name="Adriaenssens E.M."/>
            <person name="Foster-Nyarko E."/>
            <person name="Jarju S."/>
            <person name="Secka A."/>
            <person name="Antonio M."/>
            <person name="Oren A."/>
            <person name="Chaudhuri R.R."/>
            <person name="La Ragione R."/>
            <person name="Hildebrand F."/>
            <person name="Pallen M.J."/>
        </authorList>
    </citation>
    <scope>NUCLEOTIDE SEQUENCE</scope>
    <source>
        <strain evidence="1">18911</strain>
    </source>
</reference>
<dbReference type="Pfam" id="PF04472">
    <property type="entry name" value="SepF"/>
    <property type="match status" value="1"/>
</dbReference>
<dbReference type="InterPro" id="IPR007561">
    <property type="entry name" value="Cell_div_SepF/SepF-rel"/>
</dbReference>
<dbReference type="EMBL" id="DVNF01000070">
    <property type="protein sequence ID" value="HIU60190.1"/>
    <property type="molecule type" value="Genomic_DNA"/>
</dbReference>
<dbReference type="Gene3D" id="3.30.110.150">
    <property type="entry name" value="SepF-like protein"/>
    <property type="match status" value="1"/>
</dbReference>
<protein>
    <submittedName>
        <fullName evidence="1">Cell division protein SepF</fullName>
    </submittedName>
</protein>
<name>A0A9D1MGU4_9FIRM</name>
<dbReference type="Proteomes" id="UP000824094">
    <property type="component" value="Unassembled WGS sequence"/>
</dbReference>
<organism evidence="1 2">
    <name type="scientific">Candidatus Stercoripulliclostridium merdigallinarum</name>
    <dbReference type="NCBI Taxonomy" id="2840951"/>
    <lineage>
        <taxon>Bacteria</taxon>
        <taxon>Bacillati</taxon>
        <taxon>Bacillota</taxon>
        <taxon>Clostridia</taxon>
        <taxon>Eubacteriales</taxon>
        <taxon>Candidatus Stercoripulliclostridium</taxon>
    </lineage>
</organism>
<sequence>MNYIKMLKTGEIPSKKRKKLPLSEYDRYAIANRRVSAKADNEIVLSAPVSASEVESMIDEFRMGNSILVSFSKLGSVEYTRILDAMSGALNALGGNVVNISDRLYLFAVKDAKIICKIG</sequence>
<evidence type="ECO:0000313" key="2">
    <source>
        <dbReference type="Proteomes" id="UP000824094"/>
    </source>
</evidence>
<accession>A0A9D1MGU4</accession>
<keyword evidence="1" id="KW-0132">Cell division</keyword>
<dbReference type="InterPro" id="IPR038594">
    <property type="entry name" value="SepF-like_sf"/>
</dbReference>
<evidence type="ECO:0000313" key="1">
    <source>
        <dbReference type="EMBL" id="HIU60190.1"/>
    </source>
</evidence>
<gene>
    <name evidence="1" type="ORF">IAB05_02225</name>
</gene>
<dbReference type="GO" id="GO:0090529">
    <property type="term" value="P:cell septum assembly"/>
    <property type="evidence" value="ECO:0007669"/>
    <property type="project" value="InterPro"/>
</dbReference>
<proteinExistence type="predicted"/>
<keyword evidence="1" id="KW-0131">Cell cycle</keyword>
<comment type="caution">
    <text evidence="1">The sequence shown here is derived from an EMBL/GenBank/DDBJ whole genome shotgun (WGS) entry which is preliminary data.</text>
</comment>
<reference evidence="1" key="1">
    <citation type="submission" date="2020-10" db="EMBL/GenBank/DDBJ databases">
        <authorList>
            <person name="Gilroy R."/>
        </authorList>
    </citation>
    <scope>NUCLEOTIDE SEQUENCE</scope>
    <source>
        <strain evidence="1">18911</strain>
    </source>
</reference>